<evidence type="ECO:0000313" key="3">
    <source>
        <dbReference type="Proteomes" id="UP000198420"/>
    </source>
</evidence>
<accession>A0A239HHB7</accession>
<dbReference type="RefSeq" id="WP_089316971.1">
    <property type="nucleotide sequence ID" value="NZ_FZNP01000031.1"/>
</dbReference>
<keyword evidence="1" id="KW-0812">Transmembrane</keyword>
<evidence type="ECO:0000256" key="1">
    <source>
        <dbReference type="SAM" id="Phobius"/>
    </source>
</evidence>
<reference evidence="3" key="1">
    <citation type="submission" date="2017-06" db="EMBL/GenBank/DDBJ databases">
        <authorList>
            <person name="Varghese N."/>
            <person name="Submissions S."/>
        </authorList>
    </citation>
    <scope>NUCLEOTIDE SEQUENCE [LARGE SCALE GENOMIC DNA]</scope>
    <source>
        <strain evidence="3">DSM 44485</strain>
    </source>
</reference>
<evidence type="ECO:0000313" key="2">
    <source>
        <dbReference type="EMBL" id="SNS80541.1"/>
    </source>
</evidence>
<gene>
    <name evidence="2" type="ORF">SAMN06265355_13122</name>
</gene>
<keyword evidence="1" id="KW-0472">Membrane</keyword>
<protein>
    <submittedName>
        <fullName evidence="2">Uncharacterized protein</fullName>
    </submittedName>
</protein>
<proteinExistence type="predicted"/>
<dbReference type="AlphaFoldDB" id="A0A239HHB7"/>
<dbReference type="Proteomes" id="UP000198420">
    <property type="component" value="Unassembled WGS sequence"/>
</dbReference>
<keyword evidence="1" id="KW-1133">Transmembrane helix</keyword>
<keyword evidence="3" id="KW-1185">Reference proteome</keyword>
<name>A0A239HHB7_9ACTN</name>
<organism evidence="2 3">
    <name type="scientific">Actinomadura mexicana</name>
    <dbReference type="NCBI Taxonomy" id="134959"/>
    <lineage>
        <taxon>Bacteria</taxon>
        <taxon>Bacillati</taxon>
        <taxon>Actinomycetota</taxon>
        <taxon>Actinomycetes</taxon>
        <taxon>Streptosporangiales</taxon>
        <taxon>Thermomonosporaceae</taxon>
        <taxon>Actinomadura</taxon>
    </lineage>
</organism>
<sequence length="75" mass="7874">MTLATITLLSALAALLLYLAPLHTLGAGAALATLLRPDLTMTAGHLLAVLVITAAAAVAWRELRDSGWRLLIIRS</sequence>
<feature type="transmembrane region" description="Helical" evidence="1">
    <location>
        <begin position="42"/>
        <end position="60"/>
    </location>
</feature>
<dbReference type="EMBL" id="FZNP01000031">
    <property type="protein sequence ID" value="SNS80541.1"/>
    <property type="molecule type" value="Genomic_DNA"/>
</dbReference>